<comment type="similarity">
    <text evidence="3">Belongs to the cation transport ATPase (P-type) (TC 3.A.3) family. Type IIIB subfamily.</text>
</comment>
<dbReference type="NCBIfam" id="TIGR01494">
    <property type="entry name" value="ATPase_P-type"/>
    <property type="match status" value="2"/>
</dbReference>
<dbReference type="SFLD" id="SFLDS00003">
    <property type="entry name" value="Haloacid_Dehalogenase"/>
    <property type="match status" value="1"/>
</dbReference>
<keyword evidence="10" id="KW-0547">Nucleotide-binding</keyword>
<dbReference type="SFLD" id="SFLDF00027">
    <property type="entry name" value="p-type_atpase"/>
    <property type="match status" value="1"/>
</dbReference>
<keyword evidence="6" id="KW-1003">Cell membrane</keyword>
<dbReference type="GO" id="GO:0016887">
    <property type="term" value="F:ATP hydrolysis activity"/>
    <property type="evidence" value="ECO:0007669"/>
    <property type="project" value="InterPro"/>
</dbReference>
<dbReference type="InterPro" id="IPR006068">
    <property type="entry name" value="ATPase_P-typ_cation-transptr_C"/>
</dbReference>
<dbReference type="InterPro" id="IPR006415">
    <property type="entry name" value="P-type_ATPase_IIIB"/>
</dbReference>
<dbReference type="PATRIC" id="fig|1379910.4.peg.2262"/>
<dbReference type="PRINTS" id="PR01836">
    <property type="entry name" value="MGATPASE"/>
</dbReference>
<evidence type="ECO:0000256" key="17">
    <source>
        <dbReference type="ARBA" id="ARBA00047295"/>
    </source>
</evidence>
<evidence type="ECO:0000256" key="4">
    <source>
        <dbReference type="ARBA" id="ARBA00012786"/>
    </source>
</evidence>
<evidence type="ECO:0000256" key="8">
    <source>
        <dbReference type="ARBA" id="ARBA00022553"/>
    </source>
</evidence>
<evidence type="ECO:0000256" key="3">
    <source>
        <dbReference type="ARBA" id="ARBA00008746"/>
    </source>
</evidence>
<dbReference type="SUPFAM" id="SSF81653">
    <property type="entry name" value="Calcium ATPase, transduction domain A"/>
    <property type="match status" value="1"/>
</dbReference>
<keyword evidence="21" id="KW-1185">Reference proteome</keyword>
<evidence type="ECO:0000256" key="14">
    <source>
        <dbReference type="ARBA" id="ARBA00022989"/>
    </source>
</evidence>
<dbReference type="AlphaFoldDB" id="A0A0H4VJI0"/>
<organism evidence="20 21">
    <name type="scientific">Rufibacter radiotolerans</name>
    <dbReference type="NCBI Taxonomy" id="1379910"/>
    <lineage>
        <taxon>Bacteria</taxon>
        <taxon>Pseudomonadati</taxon>
        <taxon>Bacteroidota</taxon>
        <taxon>Cytophagia</taxon>
        <taxon>Cytophagales</taxon>
        <taxon>Hymenobacteraceae</taxon>
        <taxon>Rufibacter</taxon>
    </lineage>
</organism>
<evidence type="ECO:0000256" key="11">
    <source>
        <dbReference type="ARBA" id="ARBA00022840"/>
    </source>
</evidence>
<dbReference type="Pfam" id="PF00122">
    <property type="entry name" value="E1-E2_ATPase"/>
    <property type="match status" value="1"/>
</dbReference>
<dbReference type="InterPro" id="IPR036412">
    <property type="entry name" value="HAD-like_sf"/>
</dbReference>
<dbReference type="InterPro" id="IPR023299">
    <property type="entry name" value="ATPase_P-typ_cyto_dom_N"/>
</dbReference>
<evidence type="ECO:0000313" key="20">
    <source>
        <dbReference type="EMBL" id="AKQ45960.1"/>
    </source>
</evidence>
<dbReference type="InterPro" id="IPR018303">
    <property type="entry name" value="ATPase_P-typ_P_site"/>
</dbReference>
<dbReference type="Pfam" id="PF13246">
    <property type="entry name" value="Cation_ATPase"/>
    <property type="match status" value="1"/>
</dbReference>
<comment type="function">
    <text evidence="1">Mediates magnesium influx to the cytosol.</text>
</comment>
<dbReference type="PANTHER" id="PTHR42861">
    <property type="entry name" value="CALCIUM-TRANSPORTING ATPASE"/>
    <property type="match status" value="1"/>
</dbReference>
<dbReference type="OrthoDB" id="1521937at2"/>
<dbReference type="InterPro" id="IPR001757">
    <property type="entry name" value="P_typ_ATPase"/>
</dbReference>
<dbReference type="InterPro" id="IPR023298">
    <property type="entry name" value="ATPase_P-typ_TM_dom_sf"/>
</dbReference>
<evidence type="ECO:0000256" key="12">
    <source>
        <dbReference type="ARBA" id="ARBA00022842"/>
    </source>
</evidence>
<dbReference type="PROSITE" id="PS00154">
    <property type="entry name" value="ATPASE_E1_E2"/>
    <property type="match status" value="1"/>
</dbReference>
<evidence type="ECO:0000256" key="5">
    <source>
        <dbReference type="ARBA" id="ARBA00013555"/>
    </source>
</evidence>
<keyword evidence="15 18" id="KW-0472">Membrane</keyword>
<evidence type="ECO:0000256" key="2">
    <source>
        <dbReference type="ARBA" id="ARBA00004429"/>
    </source>
</evidence>
<dbReference type="GO" id="GO:0005886">
    <property type="term" value="C:plasma membrane"/>
    <property type="evidence" value="ECO:0007669"/>
    <property type="project" value="UniProtKB-SubCell"/>
</dbReference>
<evidence type="ECO:0000256" key="18">
    <source>
        <dbReference type="SAM" id="Phobius"/>
    </source>
</evidence>
<feature type="transmembrane region" description="Helical" evidence="18">
    <location>
        <begin position="273"/>
        <end position="296"/>
    </location>
</feature>
<evidence type="ECO:0000313" key="21">
    <source>
        <dbReference type="Proteomes" id="UP000036458"/>
    </source>
</evidence>
<dbReference type="GO" id="GO:0005524">
    <property type="term" value="F:ATP binding"/>
    <property type="evidence" value="ECO:0007669"/>
    <property type="project" value="UniProtKB-KW"/>
</dbReference>
<keyword evidence="7" id="KW-0997">Cell inner membrane</keyword>
<feature type="transmembrane region" description="Helical" evidence="18">
    <location>
        <begin position="809"/>
        <end position="832"/>
    </location>
</feature>
<dbReference type="InterPro" id="IPR008250">
    <property type="entry name" value="ATPase_P-typ_transduc_dom_A_sf"/>
</dbReference>
<dbReference type="Proteomes" id="UP000036458">
    <property type="component" value="Chromosome"/>
</dbReference>
<evidence type="ECO:0000259" key="19">
    <source>
        <dbReference type="SMART" id="SM00831"/>
    </source>
</evidence>
<dbReference type="SUPFAM" id="SSF81665">
    <property type="entry name" value="Calcium ATPase, transmembrane domain M"/>
    <property type="match status" value="1"/>
</dbReference>
<proteinExistence type="inferred from homology"/>
<dbReference type="Gene3D" id="3.40.1110.10">
    <property type="entry name" value="Calcium-transporting ATPase, cytoplasmic domain N"/>
    <property type="match status" value="1"/>
</dbReference>
<keyword evidence="9 18" id="KW-0812">Transmembrane</keyword>
<dbReference type="Gene3D" id="3.40.50.1000">
    <property type="entry name" value="HAD superfamily/HAD-like"/>
    <property type="match status" value="1"/>
</dbReference>
<feature type="domain" description="Cation-transporting P-type ATPase N-terminal" evidence="19">
    <location>
        <begin position="8"/>
        <end position="81"/>
    </location>
</feature>
<comment type="subcellular location">
    <subcellularLocation>
        <location evidence="2">Cell inner membrane</location>
        <topology evidence="2">Multi-pass membrane protein</topology>
    </subcellularLocation>
</comment>
<keyword evidence="14 18" id="KW-1133">Transmembrane helix</keyword>
<evidence type="ECO:0000256" key="6">
    <source>
        <dbReference type="ARBA" id="ARBA00022475"/>
    </source>
</evidence>
<protein>
    <recommendedName>
        <fullName evidence="5">Magnesium-transporting ATPase, P-type 1</fullName>
        <ecNumber evidence="4">7.2.2.14</ecNumber>
    </recommendedName>
    <alternativeName>
        <fullName evidence="16">Mg(2+) transport ATPase, P-type 1</fullName>
    </alternativeName>
</protein>
<gene>
    <name evidence="20" type="ORF">TH63_10415</name>
</gene>
<dbReference type="InterPro" id="IPR059000">
    <property type="entry name" value="ATPase_P-type_domA"/>
</dbReference>
<dbReference type="STRING" id="1379910.TH63_10415"/>
<feature type="transmembrane region" description="Helical" evidence="18">
    <location>
        <begin position="748"/>
        <end position="766"/>
    </location>
</feature>
<feature type="transmembrane region" description="Helical" evidence="18">
    <location>
        <begin position="54"/>
        <end position="79"/>
    </location>
</feature>
<dbReference type="Gene3D" id="1.20.1110.10">
    <property type="entry name" value="Calcium-transporting ATPase, transmembrane domain"/>
    <property type="match status" value="1"/>
</dbReference>
<feature type="transmembrane region" description="Helical" evidence="18">
    <location>
        <begin position="714"/>
        <end position="736"/>
    </location>
</feature>
<feature type="transmembrane region" description="Helical" evidence="18">
    <location>
        <begin position="644"/>
        <end position="669"/>
    </location>
</feature>
<dbReference type="EC" id="7.2.2.14" evidence="4"/>
<dbReference type="Pfam" id="PF08282">
    <property type="entry name" value="Hydrolase_3"/>
    <property type="match status" value="1"/>
</dbReference>
<keyword evidence="8" id="KW-0597">Phosphoprotein</keyword>
<dbReference type="InterPro" id="IPR044492">
    <property type="entry name" value="P_typ_ATPase_HD_dom"/>
</dbReference>
<dbReference type="InterPro" id="IPR023214">
    <property type="entry name" value="HAD_sf"/>
</dbReference>
<dbReference type="SMART" id="SM00831">
    <property type="entry name" value="Cation_ATPase_N"/>
    <property type="match status" value="1"/>
</dbReference>
<comment type="catalytic activity">
    <reaction evidence="17">
        <text>Mg(2+)(out) + ATP + H2O = Mg(2+)(in) + ADP + phosphate + H(+)</text>
        <dbReference type="Rhea" id="RHEA:10260"/>
        <dbReference type="ChEBI" id="CHEBI:15377"/>
        <dbReference type="ChEBI" id="CHEBI:15378"/>
        <dbReference type="ChEBI" id="CHEBI:18420"/>
        <dbReference type="ChEBI" id="CHEBI:30616"/>
        <dbReference type="ChEBI" id="CHEBI:43474"/>
        <dbReference type="ChEBI" id="CHEBI:456216"/>
        <dbReference type="EC" id="7.2.2.14"/>
    </reaction>
</comment>
<dbReference type="NCBIfam" id="TIGR01524">
    <property type="entry name" value="ATPase-IIIB_Mg"/>
    <property type="match status" value="1"/>
</dbReference>
<dbReference type="SUPFAM" id="SSF56784">
    <property type="entry name" value="HAD-like"/>
    <property type="match status" value="1"/>
</dbReference>
<name>A0A0H4VJI0_9BACT</name>
<evidence type="ECO:0000256" key="10">
    <source>
        <dbReference type="ARBA" id="ARBA00022741"/>
    </source>
</evidence>
<evidence type="ECO:0000256" key="1">
    <source>
        <dbReference type="ARBA" id="ARBA00003954"/>
    </source>
</evidence>
<dbReference type="RefSeq" id="WP_048920893.1">
    <property type="nucleotide sequence ID" value="NZ_CP010777.1"/>
</dbReference>
<dbReference type="Pfam" id="PF00690">
    <property type="entry name" value="Cation_ATPase_N"/>
    <property type="match status" value="1"/>
</dbReference>
<evidence type="ECO:0000256" key="15">
    <source>
        <dbReference type="ARBA" id="ARBA00023136"/>
    </source>
</evidence>
<feature type="transmembrane region" description="Helical" evidence="18">
    <location>
        <begin position="85"/>
        <end position="102"/>
    </location>
</feature>
<dbReference type="InterPro" id="IPR004014">
    <property type="entry name" value="ATPase_P-typ_cation-transptr_N"/>
</dbReference>
<feature type="transmembrane region" description="Helical" evidence="18">
    <location>
        <begin position="778"/>
        <end position="797"/>
    </location>
</feature>
<evidence type="ECO:0000256" key="7">
    <source>
        <dbReference type="ARBA" id="ARBA00022519"/>
    </source>
</evidence>
<evidence type="ECO:0000256" key="16">
    <source>
        <dbReference type="ARBA" id="ARBA00029806"/>
    </source>
</evidence>
<keyword evidence="12" id="KW-0460">Magnesium</keyword>
<reference evidence="20 21" key="1">
    <citation type="submission" date="2015-01" db="EMBL/GenBank/DDBJ databases">
        <title>Rufibacter sp./DG31D/ whole genome sequencing.</title>
        <authorList>
            <person name="Kim M.K."/>
            <person name="Srinivasan S."/>
            <person name="Lee J.-J."/>
        </authorList>
    </citation>
    <scope>NUCLEOTIDE SEQUENCE [LARGE SCALE GENOMIC DNA]</scope>
    <source>
        <strain evidence="20 21">DG31D</strain>
    </source>
</reference>
<dbReference type="Pfam" id="PF00689">
    <property type="entry name" value="Cation_ATPase_C"/>
    <property type="match status" value="1"/>
</dbReference>
<dbReference type="Gene3D" id="2.70.150.10">
    <property type="entry name" value="Calcium-transporting ATPase, cytoplasmic transduction domain A"/>
    <property type="match status" value="1"/>
</dbReference>
<evidence type="ECO:0000256" key="13">
    <source>
        <dbReference type="ARBA" id="ARBA00022967"/>
    </source>
</evidence>
<feature type="transmembrane region" description="Helical" evidence="18">
    <location>
        <begin position="243"/>
        <end position="261"/>
    </location>
</feature>
<dbReference type="GO" id="GO:0015444">
    <property type="term" value="F:P-type magnesium transporter activity"/>
    <property type="evidence" value="ECO:0007669"/>
    <property type="project" value="UniProtKB-EC"/>
</dbReference>
<keyword evidence="13" id="KW-1278">Translocase</keyword>
<sequence>MDLTTQSTFWQFEPPYWFGQLQSSGTGLTEQEALQRLQKAGVAIKRKPALQKDLLLFINQFRSPIILLLLGAVVLSAFLGDTSDVFIILLIVLSSSTLSFFQERKAGKVVERLQSMIALQSTVLRNGIAKEVLSTQIVPGDVILFNAGDLIPADCLLVEANELHANEASLTGESFPVRKETGRKEEQTPLAERRNCLWQGTSIVSGTGKALVVNTGTNTLFGTIVKSGATISESTFEKGIRDFGYFLMKITLVLSLVILVVNLLNHKSVVESALFALALAVGMAPELLPAITTIAMSAGAKRMLERNVIVKKLASIQNLGEVNLLCADKTGTVTEGTISVERLVDSTGQESDYVKTLAFWNASFETGYSNPIDEALKKMSMPATALPQKIGEIPYDFIRKRLSIAVDTGQEKLLISKGAYPQIVAICTTIRLNDHQVEPFAPHLEQVQKQFEKYGEDGLRAIALCYKNIPAEAVTKEAETEMTFVGFVLLKDPMKAGIVETILNLKKLYVDLKIITGDNKNIARSIGLGMGIAHPKIVTGPELLNISPEALEHKAAKTHIFAEVEPHQKERIILALRKSYTVAYLGDGINDVSAINAADVGISVSNAADITKEAADFVLLENNLSVLVDGIKEGRITFANTLKYIFISTGCTFGNMLSVAVASLFLPFLPMLPKQIILTNFITDIPYISITADNVDQEQIVKPGKWDLKLIRDYMVVFGLHSSLFDVVTFVTLLYLLKSTEGAFQTGWFIESILTELFILFIIRTYKNFFRSRPGKYLTLLSLVGLVLTLGLPYLPFAGSLGLVPLPLVNLGAMILIVLAYIITADLLKVWFFRRETHNLSRIR</sequence>
<evidence type="ECO:0000256" key="9">
    <source>
        <dbReference type="ARBA" id="ARBA00022692"/>
    </source>
</evidence>
<dbReference type="KEGG" id="ruf:TH63_10415"/>
<keyword evidence="11" id="KW-0067">ATP-binding</keyword>
<dbReference type="EMBL" id="CP010777">
    <property type="protein sequence ID" value="AKQ45960.1"/>
    <property type="molecule type" value="Genomic_DNA"/>
</dbReference>
<accession>A0A0H4VJI0</accession>
<dbReference type="SFLD" id="SFLDG00002">
    <property type="entry name" value="C1.7:_P-type_atpase_like"/>
    <property type="match status" value="1"/>
</dbReference>